<protein>
    <submittedName>
        <fullName evidence="2">DUF4864 domain-containing protein</fullName>
    </submittedName>
</protein>
<feature type="chain" id="PRO_5046704304" evidence="1">
    <location>
        <begin position="21"/>
        <end position="138"/>
    </location>
</feature>
<keyword evidence="1" id="KW-0732">Signal</keyword>
<dbReference type="SUPFAM" id="SSF54427">
    <property type="entry name" value="NTF2-like"/>
    <property type="match status" value="1"/>
</dbReference>
<dbReference type="RefSeq" id="WP_271433845.1">
    <property type="nucleotide sequence ID" value="NZ_JAQIOY010000009.1"/>
</dbReference>
<evidence type="ECO:0000313" key="2">
    <source>
        <dbReference type="EMBL" id="MDA7426495.1"/>
    </source>
</evidence>
<comment type="caution">
    <text evidence="2">The sequence shown here is derived from an EMBL/GenBank/DDBJ whole genome shotgun (WGS) entry which is preliminary data.</text>
</comment>
<proteinExistence type="predicted"/>
<dbReference type="EMBL" id="JAQIOY010000009">
    <property type="protein sequence ID" value="MDA7426495.1"/>
    <property type="molecule type" value="Genomic_DNA"/>
</dbReference>
<evidence type="ECO:0000313" key="3">
    <source>
        <dbReference type="Proteomes" id="UP001210720"/>
    </source>
</evidence>
<dbReference type="InterPro" id="IPR032347">
    <property type="entry name" value="DUF4864"/>
</dbReference>
<evidence type="ECO:0000256" key="1">
    <source>
        <dbReference type="SAM" id="SignalP"/>
    </source>
</evidence>
<organism evidence="2 3">
    <name type="scientific">Thalassococcus lentus</name>
    <dbReference type="NCBI Taxonomy" id="1210524"/>
    <lineage>
        <taxon>Bacteria</taxon>
        <taxon>Pseudomonadati</taxon>
        <taxon>Pseudomonadota</taxon>
        <taxon>Alphaproteobacteria</taxon>
        <taxon>Rhodobacterales</taxon>
        <taxon>Roseobacteraceae</taxon>
        <taxon>Thalassococcus</taxon>
    </lineage>
</organism>
<reference evidence="2 3" key="1">
    <citation type="submission" date="2023-01" db="EMBL/GenBank/DDBJ databases">
        <title>Thalassococcus onchidii sp. nov., isolated from a marine invertebrate from the South China Sea.</title>
        <authorList>
            <person name="Xu S."/>
            <person name="Liu Z."/>
            <person name="Xu Y."/>
        </authorList>
    </citation>
    <scope>NUCLEOTIDE SEQUENCE [LARGE SCALE GENOMIC DNA]</scope>
    <source>
        <strain evidence="2 3">KCTC 32084</strain>
    </source>
</reference>
<dbReference type="Proteomes" id="UP001210720">
    <property type="component" value="Unassembled WGS sequence"/>
</dbReference>
<accession>A0ABT4XX00</accession>
<dbReference type="InterPro" id="IPR032710">
    <property type="entry name" value="NTF2-like_dom_sf"/>
</dbReference>
<sequence length="138" mass="15445">MRRFVLSLIAFAAMTGALWAQEILSPDPEIEATIAQQIEAFKADDFDTAFSFAAPNIQNMFRTPENFGTMVQRGYPMVWRPDDLRFGNLTELGGRYFQTVIVVDAQGVTHALAYAMIRQDGQWRIAGVQFIPPPDVSA</sequence>
<feature type="signal peptide" evidence="1">
    <location>
        <begin position="1"/>
        <end position="20"/>
    </location>
</feature>
<gene>
    <name evidence="2" type="ORF">PFY00_17300</name>
</gene>
<dbReference type="Pfam" id="PF16156">
    <property type="entry name" value="DUF4864"/>
    <property type="match status" value="1"/>
</dbReference>
<name>A0ABT4XX00_9RHOB</name>
<keyword evidence="3" id="KW-1185">Reference proteome</keyword>